<name>A0A1H9YWT5_9PROT</name>
<gene>
    <name evidence="2" type="ORF">SAMN05216412_101415</name>
</gene>
<evidence type="ECO:0000256" key="1">
    <source>
        <dbReference type="SAM" id="MobiDB-lite"/>
    </source>
</evidence>
<feature type="region of interest" description="Disordered" evidence="1">
    <location>
        <begin position="31"/>
        <end position="64"/>
    </location>
</feature>
<dbReference type="Gene3D" id="1.25.40.10">
    <property type="entry name" value="Tetratricopeptide repeat domain"/>
    <property type="match status" value="2"/>
</dbReference>
<dbReference type="RefSeq" id="WP_074704043.1">
    <property type="nucleotide sequence ID" value="NZ_FOHI01000001.1"/>
</dbReference>
<sequence>MESRAFNSLMMGLVLAGTSVFCPSSEARDSAVGEQSQIPAAQGSNHKHYEASPGANQPGPDGQLAPRLQNLGNHAFPVSTRNERAQLFINQGINLAYGFNHAEARRAFREAARLDPALAMAYWGQALVLGPNINAPMDPKDESDALKLVQKARSLMGSASEREQALISALEKRYSGGSGDRAANDKAYAEAMRTVHRRFSTDPDIAMLYVESVMDLRPWGYWMRDGHPHEGTAEIAALTEEVLRRHPSHPAALHMQIHLLEPTTTPERAEKAADVLLPLMPAAGHMIHMSSHIYQRVGRYGDAIKSNRLAIAADEDYIAQCQAQGLYPMAYYPHNIHFLSFSATASGQSRIAIEAARKTASRIDDATLKEMPLTAVFRMTSYWALARFGHWQDILDEPSPPVTNAFLKGSWHYVRGLAFIATGRLSQAEQELGTLREIMKDPSLDGALFSKNTPRTVLRIAPEVLAGEIDAARGKFDSAIAHLERAIRYEDALVYTEPAEWHYPPRLALGAILLEAGYPDEAETVYWNDLQRNRDSGWALFGLQQALRAQKKEAEADVIEARLKRAWEHADVKLTASRMGR</sequence>
<evidence type="ECO:0000313" key="3">
    <source>
        <dbReference type="Proteomes" id="UP000183339"/>
    </source>
</evidence>
<dbReference type="InterPro" id="IPR011990">
    <property type="entry name" value="TPR-like_helical_dom_sf"/>
</dbReference>
<evidence type="ECO:0000313" key="2">
    <source>
        <dbReference type="EMBL" id="SES73608.1"/>
    </source>
</evidence>
<dbReference type="PANTHER" id="PTHR45588">
    <property type="entry name" value="TPR DOMAIN-CONTAINING PROTEIN"/>
    <property type="match status" value="1"/>
</dbReference>
<dbReference type="AlphaFoldDB" id="A0A1H9YWT5"/>
<protein>
    <recommendedName>
        <fullName evidence="4">Tetratricopeptide repeat protein</fullName>
    </recommendedName>
</protein>
<dbReference type="OrthoDB" id="9778494at2"/>
<dbReference type="SUPFAM" id="SSF48452">
    <property type="entry name" value="TPR-like"/>
    <property type="match status" value="2"/>
</dbReference>
<reference evidence="2 3" key="1">
    <citation type="submission" date="2016-10" db="EMBL/GenBank/DDBJ databases">
        <authorList>
            <person name="de Groot N.N."/>
        </authorList>
    </citation>
    <scope>NUCLEOTIDE SEQUENCE [LARGE SCALE GENOMIC DNA]</scope>
    <source>
        <strain evidence="2 3">Nl7</strain>
    </source>
</reference>
<evidence type="ECO:0008006" key="4">
    <source>
        <dbReference type="Google" id="ProtNLM"/>
    </source>
</evidence>
<accession>A0A1H9YWT5</accession>
<feature type="compositionally biased region" description="Polar residues" evidence="1">
    <location>
        <begin position="33"/>
        <end position="44"/>
    </location>
</feature>
<organism evidence="2 3">
    <name type="scientific">Nitrosospira multiformis</name>
    <dbReference type="NCBI Taxonomy" id="1231"/>
    <lineage>
        <taxon>Bacteria</taxon>
        <taxon>Pseudomonadati</taxon>
        <taxon>Pseudomonadota</taxon>
        <taxon>Betaproteobacteria</taxon>
        <taxon>Nitrosomonadales</taxon>
        <taxon>Nitrosomonadaceae</taxon>
        <taxon>Nitrosospira</taxon>
    </lineage>
</organism>
<proteinExistence type="predicted"/>
<dbReference type="Proteomes" id="UP000183339">
    <property type="component" value="Unassembled WGS sequence"/>
</dbReference>
<dbReference type="PANTHER" id="PTHR45588:SF1">
    <property type="entry name" value="WW DOMAIN-CONTAINING PROTEIN"/>
    <property type="match status" value="1"/>
</dbReference>
<dbReference type="EMBL" id="FOHI01000001">
    <property type="protein sequence ID" value="SES73608.1"/>
    <property type="molecule type" value="Genomic_DNA"/>
</dbReference>